<feature type="region of interest" description="Disordered" evidence="8">
    <location>
        <begin position="426"/>
        <end position="462"/>
    </location>
</feature>
<evidence type="ECO:0000256" key="4">
    <source>
        <dbReference type="ARBA" id="ARBA00022622"/>
    </source>
</evidence>
<dbReference type="Pfam" id="PF10659">
    <property type="entry name" value="Trypan_glycop_C"/>
    <property type="match status" value="1"/>
</dbReference>
<reference evidence="11" key="2">
    <citation type="journal article" date="2014" name="Mol. Biochem. Parasitol.">
        <title>Capturing the variant surface glycoprotein repertoire (the VSGnome) of Trypanosoma brucei Lister 427.</title>
        <authorList>
            <person name="Cross G.A."/>
            <person name="Kim H.S."/>
            <person name="Wickstead B."/>
        </authorList>
    </citation>
    <scope>NUCLEOTIDE SEQUENCE</scope>
    <source>
        <strain evidence="11">Lister 427</strain>
    </source>
</reference>
<comment type="subcellular location">
    <subcellularLocation>
        <location evidence="2">Cell membrane</location>
        <topology evidence="2">Lipid-anchor</topology>
        <topology evidence="2">GPI-anchor</topology>
    </subcellularLocation>
</comment>
<evidence type="ECO:0000256" key="6">
    <source>
        <dbReference type="ARBA" id="ARBA00023180"/>
    </source>
</evidence>
<evidence type="ECO:0000256" key="8">
    <source>
        <dbReference type="SAM" id="MobiDB-lite"/>
    </source>
</evidence>
<feature type="compositionally biased region" description="Basic and acidic residues" evidence="8">
    <location>
        <begin position="426"/>
        <end position="444"/>
    </location>
</feature>
<reference evidence="11" key="1">
    <citation type="submission" date="2013-02" db="EMBL/GenBank/DDBJ databases">
        <authorList>
            <person name="Cross G.A.M."/>
            <person name="Kim H.-S."/>
            <person name="Wickstead B."/>
        </authorList>
    </citation>
    <scope>NUCLEOTIDE SEQUENCE</scope>
    <source>
        <strain evidence="11">Lister 427</strain>
    </source>
</reference>
<comment type="function">
    <text evidence="1">VSG forms a coat on the surface of the parasite. The trypanosome evades the immune response of the host by expressing a series of antigenically distinct VSGs from an estimated 1000 VSG genes.</text>
</comment>
<name>M4SY89_9TRYP</name>
<evidence type="ECO:0000256" key="3">
    <source>
        <dbReference type="ARBA" id="ARBA00022475"/>
    </source>
</evidence>
<evidence type="ECO:0000256" key="5">
    <source>
        <dbReference type="ARBA" id="ARBA00023136"/>
    </source>
</evidence>
<keyword evidence="3" id="KW-1003">Cell membrane</keyword>
<feature type="signal peptide" evidence="9">
    <location>
        <begin position="1"/>
        <end position="29"/>
    </location>
</feature>
<dbReference type="EMBL" id="KC613638">
    <property type="protein sequence ID" value="AGH61069.1"/>
    <property type="molecule type" value="Genomic_DNA"/>
</dbReference>
<feature type="domain" description="Trypanosome variant surface glycoprotein C-terminal" evidence="10">
    <location>
        <begin position="410"/>
        <end position="494"/>
    </location>
</feature>
<keyword evidence="4" id="KW-0336">GPI-anchor</keyword>
<dbReference type="SUPFAM" id="SSF58087">
    <property type="entry name" value="Variant surface glycoprotein (N-terminal domain)"/>
    <property type="match status" value="1"/>
</dbReference>
<keyword evidence="7" id="KW-0449">Lipoprotein</keyword>
<dbReference type="GO" id="GO:0005886">
    <property type="term" value="C:plasma membrane"/>
    <property type="evidence" value="ECO:0007669"/>
    <property type="project" value="UniProtKB-SubCell"/>
</dbReference>
<dbReference type="SUPFAM" id="SSF118251">
    <property type="entry name" value="Variant surface glycoprotein MITAT 1.2, VSG 221, C-terminal domain"/>
    <property type="match status" value="1"/>
</dbReference>
<dbReference type="InterPro" id="IPR027446">
    <property type="entry name" value="VSG_C_dom_sf"/>
</dbReference>
<evidence type="ECO:0000256" key="9">
    <source>
        <dbReference type="SAM" id="SignalP"/>
    </source>
</evidence>
<dbReference type="GO" id="GO:0098552">
    <property type="term" value="C:side of membrane"/>
    <property type="evidence" value="ECO:0007669"/>
    <property type="project" value="UniProtKB-KW"/>
</dbReference>
<feature type="chain" id="PRO_5004058158" evidence="9">
    <location>
        <begin position="30"/>
        <end position="495"/>
    </location>
</feature>
<evidence type="ECO:0000256" key="2">
    <source>
        <dbReference type="ARBA" id="ARBA00004609"/>
    </source>
</evidence>
<dbReference type="InterPro" id="IPR019609">
    <property type="entry name" value="Variant_surf_glycoprt_trypan_C"/>
</dbReference>
<proteinExistence type="predicted"/>
<keyword evidence="6" id="KW-0325">Glycoprotein</keyword>
<dbReference type="VEuPathDB" id="TriTrypDB:Tb05.5K5.530"/>
<evidence type="ECO:0000313" key="11">
    <source>
        <dbReference type="EMBL" id="AGH61069.1"/>
    </source>
</evidence>
<evidence type="ECO:0000259" key="10">
    <source>
        <dbReference type="Pfam" id="PF10659"/>
    </source>
</evidence>
<dbReference type="VEuPathDB" id="TriTrypDB:Tb1125.Tb05.5K5.530"/>
<dbReference type="VEuPathDB" id="TriTrypDB:Tb427_000436200"/>
<keyword evidence="9" id="KW-0732">Signal</keyword>
<evidence type="ECO:0000256" key="1">
    <source>
        <dbReference type="ARBA" id="ARBA00002523"/>
    </source>
</evidence>
<accession>M4SY89</accession>
<keyword evidence="5" id="KW-0472">Membrane</keyword>
<evidence type="ECO:0000256" key="7">
    <source>
        <dbReference type="ARBA" id="ARBA00023288"/>
    </source>
</evidence>
<organism evidence="11">
    <name type="scientific">Trypanosoma brucei</name>
    <dbReference type="NCBI Taxonomy" id="5691"/>
    <lineage>
        <taxon>Eukaryota</taxon>
        <taxon>Discoba</taxon>
        <taxon>Euglenozoa</taxon>
        <taxon>Kinetoplastea</taxon>
        <taxon>Metakinetoplastina</taxon>
        <taxon>Trypanosomatida</taxon>
        <taxon>Trypanosomatidae</taxon>
        <taxon>Trypanosoma</taxon>
    </lineage>
</organism>
<sequence>MSTCTSIVPDAAALLMATLFLVLSTGAQGAQTNAVCGDSCKCSGRLLKRLAHYKGKLETAILKQQTMRTALMRLLVEAEQDDDKQTAKIAPAIQALGSTLEACDTAIADFREKYEPAIAAVSRARGRLAIAHRLAQATTDLKAKVLASNYWKTASIETHSIGTYQFSACTTAEEDEGAIAISDETEQSEKPTTKHVTHRLLKGKCVTAAVEDSCHETAMTAGEGYLEFKLAYGADGAADADPWAASTNTEKKLKAAAVDIYDKDLEEADANLTELRTKTDLKPCSADIKSLSALQAGTKFNRLAIKALLLEPDNERDATTPAKRLEQALKEAYGTGGANFAKVVYDTPGNKETEISDAENKKTAQLKNIGTLSELTDAFARLTLKRLAAAHDATANPAALAATAKDCSGKKGTECTGECEWDKEKETCTPKKKGEAENKEKDGKAASPCAGKDNKTCSTTQGCKWEDNKCKDSSILVNKQFALSVVSAAFAALLF</sequence>
<protein>
    <submittedName>
        <fullName evidence="11">Variant surface glycoprotein 510</fullName>
    </submittedName>
</protein>
<dbReference type="AlphaFoldDB" id="M4SY89"/>